<dbReference type="GO" id="GO:0003700">
    <property type="term" value="F:DNA-binding transcription factor activity"/>
    <property type="evidence" value="ECO:0007669"/>
    <property type="project" value="TreeGrafter"/>
</dbReference>
<dbReference type="CDD" id="cd01392">
    <property type="entry name" value="HTH_LacI"/>
    <property type="match status" value="1"/>
</dbReference>
<reference evidence="5 8" key="2">
    <citation type="submission" date="2020-04" db="EMBL/GenBank/DDBJ databases">
        <title>MicrobeNet Type strains.</title>
        <authorList>
            <person name="Nicholson A.C."/>
        </authorList>
    </citation>
    <scope>NUCLEOTIDE SEQUENCE [LARGE SCALE GENOMIC DNA]</scope>
    <source>
        <strain evidence="5 8">CCUG 33494</strain>
    </source>
</reference>
<evidence type="ECO:0000313" key="8">
    <source>
        <dbReference type="Proteomes" id="UP000585749"/>
    </source>
</evidence>
<sequence length="336" mass="37991">MASIKEIALISGFSQSTVSRLLNHDPALSVSDATRNKILATAKKLHYPLPQTDTKKTYQVAVFFALNPQREIEDVYYYDLRRSIVQHAKDEYIDVTFIKDLKNKNLTKFDGAIAVGYFDDDQLMQLHQAFAHILFIDSNPEPEHFSSVQPNLEYATTKAVNLFIKRRLTNIGIVTGQYWDVNTPSHLIVRLDSRLNYFKNIMTDAGLYNDELLFKAHDFTVSSGREIGTEIANQLKTGLALDALFIASDSLAIGVLDALNEINPELAQALSIISINDSPSAAYTQPPLTTFHIDIDYLVRVSFNKLYDMITFHNQSQEITLVTPTLVYRDTFTKND</sequence>
<dbReference type="SUPFAM" id="SSF47413">
    <property type="entry name" value="lambda repressor-like DNA-binding domains"/>
    <property type="match status" value="1"/>
</dbReference>
<reference evidence="6 7" key="1">
    <citation type="submission" date="2016-08" db="EMBL/GenBank/DDBJ databases">
        <authorList>
            <person name="Varghese N."/>
            <person name="Submissions Spin"/>
        </authorList>
    </citation>
    <scope>NUCLEOTIDE SEQUENCE [LARGE SCALE GENOMIC DNA]</scope>
    <source>
        <strain evidence="6 7">R-53116</strain>
    </source>
</reference>
<dbReference type="SMART" id="SM00354">
    <property type="entry name" value="HTH_LACI"/>
    <property type="match status" value="1"/>
</dbReference>
<dbReference type="InterPro" id="IPR028082">
    <property type="entry name" value="Peripla_BP_I"/>
</dbReference>
<comment type="caution">
    <text evidence="5">The sequence shown here is derived from an EMBL/GenBank/DDBJ whole genome shotgun (WGS) entry which is preliminary data.</text>
</comment>
<keyword evidence="3" id="KW-0804">Transcription</keyword>
<dbReference type="SUPFAM" id="SSF53822">
    <property type="entry name" value="Periplasmic binding protein-like I"/>
    <property type="match status" value="1"/>
</dbReference>
<keyword evidence="2" id="KW-0238">DNA-binding</keyword>
<dbReference type="InterPro" id="IPR010982">
    <property type="entry name" value="Lambda_DNA-bd_dom_sf"/>
</dbReference>
<evidence type="ECO:0000259" key="4">
    <source>
        <dbReference type="PROSITE" id="PS50932"/>
    </source>
</evidence>
<dbReference type="InterPro" id="IPR046335">
    <property type="entry name" value="LacI/GalR-like_sensor"/>
</dbReference>
<dbReference type="InterPro" id="IPR000843">
    <property type="entry name" value="HTH_LacI"/>
</dbReference>
<organism evidence="5 8">
    <name type="scientific">Weissella hellenica</name>
    <dbReference type="NCBI Taxonomy" id="46256"/>
    <lineage>
        <taxon>Bacteria</taxon>
        <taxon>Bacillati</taxon>
        <taxon>Bacillota</taxon>
        <taxon>Bacilli</taxon>
        <taxon>Lactobacillales</taxon>
        <taxon>Lactobacillaceae</taxon>
        <taxon>Weissella</taxon>
    </lineage>
</organism>
<protein>
    <submittedName>
        <fullName evidence="5">LacI family transcriptional regulator</fullName>
    </submittedName>
</protein>
<gene>
    <name evidence="6" type="ORF">GA0061075_10466</name>
    <name evidence="5" type="ORF">HF960_03605</name>
</gene>
<feature type="domain" description="HTH lacI-type" evidence="4">
    <location>
        <begin position="2"/>
        <end position="47"/>
    </location>
</feature>
<dbReference type="PROSITE" id="PS50932">
    <property type="entry name" value="HTH_LACI_2"/>
    <property type="match status" value="1"/>
</dbReference>
<evidence type="ECO:0000313" key="6">
    <source>
        <dbReference type="EMBL" id="SCB86055.1"/>
    </source>
</evidence>
<name>A0A4Y4G3B2_WEIHE</name>
<evidence type="ECO:0000256" key="1">
    <source>
        <dbReference type="ARBA" id="ARBA00023015"/>
    </source>
</evidence>
<dbReference type="Proteomes" id="UP000182448">
    <property type="component" value="Unassembled WGS sequence"/>
</dbReference>
<evidence type="ECO:0000313" key="7">
    <source>
        <dbReference type="Proteomes" id="UP000182448"/>
    </source>
</evidence>
<proteinExistence type="predicted"/>
<dbReference type="OrthoDB" id="43195at2"/>
<evidence type="ECO:0000313" key="5">
    <source>
        <dbReference type="EMBL" id="NKY66771.1"/>
    </source>
</evidence>
<dbReference type="Pfam" id="PF00356">
    <property type="entry name" value="LacI"/>
    <property type="match status" value="1"/>
</dbReference>
<dbReference type="Gene3D" id="1.10.260.40">
    <property type="entry name" value="lambda repressor-like DNA-binding domains"/>
    <property type="match status" value="1"/>
</dbReference>
<dbReference type="PANTHER" id="PTHR30146">
    <property type="entry name" value="LACI-RELATED TRANSCRIPTIONAL REPRESSOR"/>
    <property type="match status" value="1"/>
</dbReference>
<dbReference type="EMBL" id="FMAW01000004">
    <property type="protein sequence ID" value="SCB86055.1"/>
    <property type="molecule type" value="Genomic_DNA"/>
</dbReference>
<evidence type="ECO:0000256" key="2">
    <source>
        <dbReference type="ARBA" id="ARBA00023125"/>
    </source>
</evidence>
<dbReference type="EMBL" id="JAAXPM010000003">
    <property type="protein sequence ID" value="NKY66771.1"/>
    <property type="molecule type" value="Genomic_DNA"/>
</dbReference>
<dbReference type="CDD" id="cd01544">
    <property type="entry name" value="PBP1_GalR"/>
    <property type="match status" value="1"/>
</dbReference>
<dbReference type="Pfam" id="PF13377">
    <property type="entry name" value="Peripla_BP_3"/>
    <property type="match status" value="1"/>
</dbReference>
<dbReference type="Proteomes" id="UP000585749">
    <property type="component" value="Unassembled WGS sequence"/>
</dbReference>
<dbReference type="GO" id="GO:0000976">
    <property type="term" value="F:transcription cis-regulatory region binding"/>
    <property type="evidence" value="ECO:0007669"/>
    <property type="project" value="TreeGrafter"/>
</dbReference>
<dbReference type="Gene3D" id="3.40.50.2300">
    <property type="match status" value="2"/>
</dbReference>
<keyword evidence="1" id="KW-0805">Transcription regulation</keyword>
<accession>A0A4Y4G3B2</accession>
<dbReference type="PANTHER" id="PTHR30146:SF149">
    <property type="entry name" value="HTH-TYPE TRANSCRIPTIONAL REGULATOR EBGR"/>
    <property type="match status" value="1"/>
</dbReference>
<evidence type="ECO:0000256" key="3">
    <source>
        <dbReference type="ARBA" id="ARBA00023163"/>
    </source>
</evidence>
<dbReference type="AlphaFoldDB" id="A0A4Y4G3B2"/>
<dbReference type="RefSeq" id="WP_074427069.1">
    <property type="nucleotide sequence ID" value="NZ_BJEG01000002.1"/>
</dbReference>
<keyword evidence="7" id="KW-1185">Reference proteome</keyword>